<protein>
    <recommendedName>
        <fullName evidence="7">Zn(2)-C6 fungal-type domain-containing protein</fullName>
    </recommendedName>
</protein>
<dbReference type="InterPro" id="IPR007219">
    <property type="entry name" value="XnlR_reg_dom"/>
</dbReference>
<dbReference type="InterPro" id="IPR052761">
    <property type="entry name" value="Fungal_Detox/Toxin_TFs"/>
</dbReference>
<dbReference type="Gene3D" id="4.10.240.10">
    <property type="entry name" value="Zn(2)-C6 fungal-type DNA-binding domain"/>
    <property type="match status" value="1"/>
</dbReference>
<keyword evidence="1" id="KW-0479">Metal-binding</keyword>
<dbReference type="OrthoDB" id="4161332at2759"/>
<dbReference type="Proteomes" id="UP001149954">
    <property type="component" value="Unassembled WGS sequence"/>
</dbReference>
<dbReference type="PROSITE" id="PS00463">
    <property type="entry name" value="ZN2_CY6_FUNGAL_1"/>
    <property type="match status" value="1"/>
</dbReference>
<dbReference type="EMBL" id="JAPWDS010000005">
    <property type="protein sequence ID" value="KAJ5496526.1"/>
    <property type="molecule type" value="Genomic_DNA"/>
</dbReference>
<sequence length="789" mass="88538">MNPAEIPTPGLASNLTPSPSRVRKRARKACQSCRTRKVRCDVSIRGFPCMNCSLDDNTCVVTGGRSLKLPRVQPDTHDASVPSPTSCLPVVPHLPNTEADEADWEWMAGDRRSSTKDTCSSLNATKYAGGEENESLGWIKDVLGGHISGDILWESLAPDNDKKPTNCGVAKDEGHTVDPKPSPDVLYCHYPFLVINNICNIPPHDLNFLELQGCLRVPTRDLLYELVQQYFLHVHPILPLVNEGDFWDLYFHCADDPPRKPISLLVFQAILFASCNFISSSTVYALGFPSIRGMRASYYRHAKLLYDFGSESSPLPIAQASLLLSFTSLSASRKPNISWLSIAIENAKIAEAHLYASIPTADILPQERNILKRISKLHFNFAANPLCAADLADEFERSRVYDAAAKRELADVLAQWTKLNIALTDILMLVFPLDERRDVSPNKRLSDTSQLSACKLALERWYKSAVLRFPIPLSDDDIPSSMGPKTDTEKHHSSVVLYTNLMLMYYHTARVVLSHYEVLQLDMLKKQDYVNTPRCDNLSTIVNSRQELEDAAFCITQIHKVLVCRGLDRWLPVSAIGCTVLPLILHILDTKLASWTDSLTRNNHRLSGQTEKQPNVLIQVMKTYQSQYDGVDWVTDIVRHIINLAQLDESSPKRQGSGINWTDILVFQPSSYLRLTLVLDLSLRKGRLAEDGDFPVSLRGLFAADLSPLKDLVKSNKINRIENTPNHYTLSSRTLDPSTLLFNDKMSHQHEQRPGSGLQSNNLEDLEEQIYLHLAGGMADKDMAFFTEF</sequence>
<proteinExistence type="predicted"/>
<dbReference type="InterPro" id="IPR036864">
    <property type="entry name" value="Zn2-C6_fun-type_DNA-bd_sf"/>
</dbReference>
<reference evidence="8" key="1">
    <citation type="submission" date="2022-12" db="EMBL/GenBank/DDBJ databases">
        <authorList>
            <person name="Petersen C."/>
        </authorList>
    </citation>
    <scope>NUCLEOTIDE SEQUENCE</scope>
    <source>
        <strain evidence="8">IBT 29495</strain>
    </source>
</reference>
<feature type="region of interest" description="Disordered" evidence="6">
    <location>
        <begin position="71"/>
        <end position="92"/>
    </location>
</feature>
<dbReference type="GO" id="GO:0008270">
    <property type="term" value="F:zinc ion binding"/>
    <property type="evidence" value="ECO:0007669"/>
    <property type="project" value="InterPro"/>
</dbReference>
<dbReference type="Pfam" id="PF04082">
    <property type="entry name" value="Fungal_trans"/>
    <property type="match status" value="1"/>
</dbReference>
<accession>A0A9X0C3H5</accession>
<feature type="region of interest" description="Disordered" evidence="6">
    <location>
        <begin position="1"/>
        <end position="22"/>
    </location>
</feature>
<dbReference type="GO" id="GO:0000981">
    <property type="term" value="F:DNA-binding transcription factor activity, RNA polymerase II-specific"/>
    <property type="evidence" value="ECO:0007669"/>
    <property type="project" value="InterPro"/>
</dbReference>
<dbReference type="GO" id="GO:0003677">
    <property type="term" value="F:DNA binding"/>
    <property type="evidence" value="ECO:0007669"/>
    <property type="project" value="UniProtKB-KW"/>
</dbReference>
<dbReference type="AlphaFoldDB" id="A0A9X0C3H5"/>
<dbReference type="InterPro" id="IPR001138">
    <property type="entry name" value="Zn2Cys6_DnaBD"/>
</dbReference>
<organism evidence="8 9">
    <name type="scientific">Penicillium fimorum</name>
    <dbReference type="NCBI Taxonomy" id="1882269"/>
    <lineage>
        <taxon>Eukaryota</taxon>
        <taxon>Fungi</taxon>
        <taxon>Dikarya</taxon>
        <taxon>Ascomycota</taxon>
        <taxon>Pezizomycotina</taxon>
        <taxon>Eurotiomycetes</taxon>
        <taxon>Eurotiomycetidae</taxon>
        <taxon>Eurotiales</taxon>
        <taxon>Aspergillaceae</taxon>
        <taxon>Penicillium</taxon>
    </lineage>
</organism>
<evidence type="ECO:0000259" key="7">
    <source>
        <dbReference type="PROSITE" id="PS50048"/>
    </source>
</evidence>
<keyword evidence="5" id="KW-0539">Nucleus</keyword>
<evidence type="ECO:0000313" key="8">
    <source>
        <dbReference type="EMBL" id="KAJ5496526.1"/>
    </source>
</evidence>
<evidence type="ECO:0000256" key="4">
    <source>
        <dbReference type="ARBA" id="ARBA00023163"/>
    </source>
</evidence>
<evidence type="ECO:0000256" key="6">
    <source>
        <dbReference type="SAM" id="MobiDB-lite"/>
    </source>
</evidence>
<evidence type="ECO:0000313" key="9">
    <source>
        <dbReference type="Proteomes" id="UP001149954"/>
    </source>
</evidence>
<dbReference type="Pfam" id="PF00172">
    <property type="entry name" value="Zn_clus"/>
    <property type="match status" value="1"/>
</dbReference>
<gene>
    <name evidence="8" type="ORF">N7463_008513</name>
</gene>
<dbReference type="PANTHER" id="PTHR47425">
    <property type="entry name" value="FARB-RELATED"/>
    <property type="match status" value="1"/>
</dbReference>
<keyword evidence="4" id="KW-0804">Transcription</keyword>
<keyword evidence="9" id="KW-1185">Reference proteome</keyword>
<dbReference type="SMART" id="SM00066">
    <property type="entry name" value="GAL4"/>
    <property type="match status" value="1"/>
</dbReference>
<evidence type="ECO:0000256" key="1">
    <source>
        <dbReference type="ARBA" id="ARBA00022723"/>
    </source>
</evidence>
<name>A0A9X0C3H5_9EURO</name>
<dbReference type="CDD" id="cd12148">
    <property type="entry name" value="fungal_TF_MHR"/>
    <property type="match status" value="1"/>
</dbReference>
<comment type="caution">
    <text evidence="8">The sequence shown here is derived from an EMBL/GenBank/DDBJ whole genome shotgun (WGS) entry which is preliminary data.</text>
</comment>
<reference evidence="8" key="2">
    <citation type="journal article" date="2023" name="IMA Fungus">
        <title>Comparative genomic study of the Penicillium genus elucidates a diverse pangenome and 15 lateral gene transfer events.</title>
        <authorList>
            <person name="Petersen C."/>
            <person name="Sorensen T."/>
            <person name="Nielsen M.R."/>
            <person name="Sondergaard T.E."/>
            <person name="Sorensen J.L."/>
            <person name="Fitzpatrick D.A."/>
            <person name="Frisvad J.C."/>
            <person name="Nielsen K.L."/>
        </authorList>
    </citation>
    <scope>NUCLEOTIDE SEQUENCE</scope>
    <source>
        <strain evidence="8">IBT 29495</strain>
    </source>
</reference>
<evidence type="ECO:0000256" key="3">
    <source>
        <dbReference type="ARBA" id="ARBA00023125"/>
    </source>
</evidence>
<dbReference type="SUPFAM" id="SSF57701">
    <property type="entry name" value="Zn2/Cys6 DNA-binding domain"/>
    <property type="match status" value="1"/>
</dbReference>
<keyword evidence="2" id="KW-0805">Transcription regulation</keyword>
<evidence type="ECO:0000256" key="2">
    <source>
        <dbReference type="ARBA" id="ARBA00023015"/>
    </source>
</evidence>
<dbReference type="CDD" id="cd00067">
    <property type="entry name" value="GAL4"/>
    <property type="match status" value="1"/>
</dbReference>
<evidence type="ECO:0000256" key="5">
    <source>
        <dbReference type="ARBA" id="ARBA00023242"/>
    </source>
</evidence>
<keyword evidence="3" id="KW-0238">DNA-binding</keyword>
<dbReference type="GO" id="GO:0006351">
    <property type="term" value="P:DNA-templated transcription"/>
    <property type="evidence" value="ECO:0007669"/>
    <property type="project" value="InterPro"/>
</dbReference>
<dbReference type="PROSITE" id="PS50048">
    <property type="entry name" value="ZN2_CY6_FUNGAL_2"/>
    <property type="match status" value="1"/>
</dbReference>
<dbReference type="PANTHER" id="PTHR47425:SF2">
    <property type="entry name" value="FARB-RELATED"/>
    <property type="match status" value="1"/>
</dbReference>
<feature type="domain" description="Zn(2)-C6 fungal-type" evidence="7">
    <location>
        <begin position="29"/>
        <end position="61"/>
    </location>
</feature>